<dbReference type="Proteomes" id="UP000028782">
    <property type="component" value="Chromosome"/>
</dbReference>
<keyword evidence="1" id="KW-0732">Signal</keyword>
<feature type="chain" id="PRO_5001716155" description="Transmembrane protein" evidence="1">
    <location>
        <begin position="20"/>
        <end position="187"/>
    </location>
</feature>
<sequence>MKKTGLWAATLLFSCALLAACSPALNWRTIQLKDAPLQALLPCDAQTASRPVELGLGQVPLSVVGCEAQGATYAVSHFAVAEPARAAEALTFWQQAVLAQLKSADGVAKRLNVKGDGPWVPKGALNLPQSLRITFEGLGPRGQKVVGHGLWFARLEGSGARLYHAVIYADKAMPAEAELFFSGLQLQ</sequence>
<reference evidence="2 3" key="1">
    <citation type="journal article" date="2014" name="Genome Announc.">
        <title>Complete Genome Sequence of Polychlorinated Biphenyl Degrader Comamonas testosteroni TK102 (NBRC 109938).</title>
        <authorList>
            <person name="Fukuda K."/>
            <person name="Hosoyama A."/>
            <person name="Tsuchikane K."/>
            <person name="Ohji S."/>
            <person name="Yamazoe A."/>
            <person name="Fujita N."/>
            <person name="Shintani M."/>
            <person name="Kimbara K."/>
        </authorList>
    </citation>
    <scope>NUCLEOTIDE SEQUENCE [LARGE SCALE GENOMIC DNA]</scope>
    <source>
        <strain evidence="2">TK102</strain>
    </source>
</reference>
<proteinExistence type="predicted"/>
<dbReference type="AlphaFoldDB" id="A0A076PFW7"/>
<evidence type="ECO:0000313" key="2">
    <source>
        <dbReference type="EMBL" id="AIJ44523.1"/>
    </source>
</evidence>
<protein>
    <recommendedName>
        <fullName evidence="4">Transmembrane protein</fullName>
    </recommendedName>
</protein>
<dbReference type="PROSITE" id="PS51257">
    <property type="entry name" value="PROKAR_LIPOPROTEIN"/>
    <property type="match status" value="1"/>
</dbReference>
<dbReference type="RefSeq" id="WP_043370612.1">
    <property type="nucleotide sequence ID" value="NZ_CP006704.1"/>
</dbReference>
<evidence type="ECO:0008006" key="4">
    <source>
        <dbReference type="Google" id="ProtNLM"/>
    </source>
</evidence>
<dbReference type="KEGG" id="ctes:O987_01635"/>
<organism evidence="2 3">
    <name type="scientific">Comamonas testosteroni TK102</name>
    <dbReference type="NCBI Taxonomy" id="1392005"/>
    <lineage>
        <taxon>Bacteria</taxon>
        <taxon>Pseudomonadati</taxon>
        <taxon>Pseudomonadota</taxon>
        <taxon>Betaproteobacteria</taxon>
        <taxon>Burkholderiales</taxon>
        <taxon>Comamonadaceae</taxon>
        <taxon>Comamonas</taxon>
    </lineage>
</organism>
<evidence type="ECO:0000313" key="3">
    <source>
        <dbReference type="Proteomes" id="UP000028782"/>
    </source>
</evidence>
<dbReference type="EMBL" id="CP006704">
    <property type="protein sequence ID" value="AIJ44523.1"/>
    <property type="molecule type" value="Genomic_DNA"/>
</dbReference>
<gene>
    <name evidence="2" type="ORF">O987_01635</name>
</gene>
<accession>A0A076PFW7</accession>
<evidence type="ECO:0000256" key="1">
    <source>
        <dbReference type="SAM" id="SignalP"/>
    </source>
</evidence>
<name>A0A076PFW7_COMTE</name>
<dbReference type="HOGENOM" id="CLU_080357_1_0_4"/>
<feature type="signal peptide" evidence="1">
    <location>
        <begin position="1"/>
        <end position="19"/>
    </location>
</feature>